<feature type="region of interest" description="Disordered" evidence="9">
    <location>
        <begin position="337"/>
        <end position="362"/>
    </location>
</feature>
<feature type="region of interest" description="Disordered" evidence="9">
    <location>
        <begin position="220"/>
        <end position="285"/>
    </location>
</feature>
<keyword evidence="5 7" id="KW-0539">Nucleus</keyword>
<protein>
    <recommendedName>
        <fullName evidence="10">Homeobox domain-containing protein</fullName>
    </recommendedName>
</protein>
<feature type="region of interest" description="Disordered" evidence="9">
    <location>
        <begin position="44"/>
        <end position="116"/>
    </location>
</feature>
<dbReference type="PANTHER" id="PTHR24340:SF37">
    <property type="entry name" value="HOMEOBOX PROTEIN SLOU"/>
    <property type="match status" value="1"/>
</dbReference>
<dbReference type="RefSeq" id="XP_038070888.1">
    <property type="nucleotide sequence ID" value="XM_038214960.1"/>
</dbReference>
<dbReference type="PRINTS" id="PR00024">
    <property type="entry name" value="HOMEOBOX"/>
</dbReference>
<feature type="compositionally biased region" description="Basic and acidic residues" evidence="9">
    <location>
        <begin position="245"/>
        <end position="260"/>
    </location>
</feature>
<evidence type="ECO:0000256" key="1">
    <source>
        <dbReference type="ARBA" id="ARBA00004123"/>
    </source>
</evidence>
<dbReference type="SMART" id="SM00389">
    <property type="entry name" value="HOX"/>
    <property type="match status" value="1"/>
</dbReference>
<dbReference type="InterPro" id="IPR020479">
    <property type="entry name" value="HD_metazoa"/>
</dbReference>
<dbReference type="SUPFAM" id="SSF46689">
    <property type="entry name" value="Homeodomain-like"/>
    <property type="match status" value="1"/>
</dbReference>
<dbReference type="PROSITE" id="PS50071">
    <property type="entry name" value="HOMEOBOX_2"/>
    <property type="match status" value="1"/>
</dbReference>
<dbReference type="InterPro" id="IPR017970">
    <property type="entry name" value="Homeobox_CS"/>
</dbReference>
<feature type="DNA-binding region" description="Homeobox" evidence="7">
    <location>
        <begin position="281"/>
        <end position="340"/>
    </location>
</feature>
<dbReference type="OrthoDB" id="6159439at2759"/>
<dbReference type="AlphaFoldDB" id="A0A914B4B3"/>
<evidence type="ECO:0000256" key="5">
    <source>
        <dbReference type="ARBA" id="ARBA00023242"/>
    </source>
</evidence>
<dbReference type="Proteomes" id="UP000887568">
    <property type="component" value="Unplaced"/>
</dbReference>
<name>A0A914B4B3_PATMI</name>
<keyword evidence="2" id="KW-0217">Developmental protein</keyword>
<evidence type="ECO:0000256" key="2">
    <source>
        <dbReference type="ARBA" id="ARBA00022473"/>
    </source>
</evidence>
<reference evidence="11" key="1">
    <citation type="submission" date="2022-11" db="UniProtKB">
        <authorList>
            <consortium name="EnsemblMetazoa"/>
        </authorList>
    </citation>
    <scope>IDENTIFICATION</scope>
</reference>
<comment type="similarity">
    <text evidence="6">Belongs to the NK-1 homeobox family.</text>
</comment>
<evidence type="ECO:0000259" key="10">
    <source>
        <dbReference type="PROSITE" id="PS50071"/>
    </source>
</evidence>
<dbReference type="Pfam" id="PF00046">
    <property type="entry name" value="Homeodomain"/>
    <property type="match status" value="1"/>
</dbReference>
<proteinExistence type="inferred from homology"/>
<dbReference type="EnsemblMetazoa" id="XM_038214960.1">
    <property type="protein sequence ID" value="XP_038070888.1"/>
    <property type="gene ID" value="LOC119739852"/>
</dbReference>
<dbReference type="Gene3D" id="1.10.10.60">
    <property type="entry name" value="Homeodomain-like"/>
    <property type="match status" value="1"/>
</dbReference>
<dbReference type="GO" id="GO:0005634">
    <property type="term" value="C:nucleus"/>
    <property type="evidence" value="ECO:0007669"/>
    <property type="project" value="UniProtKB-SubCell"/>
</dbReference>
<dbReference type="GeneID" id="119739852"/>
<feature type="region of interest" description="Disordered" evidence="9">
    <location>
        <begin position="131"/>
        <end position="178"/>
    </location>
</feature>
<evidence type="ECO:0000256" key="3">
    <source>
        <dbReference type="ARBA" id="ARBA00023125"/>
    </source>
</evidence>
<dbReference type="PANTHER" id="PTHR24340">
    <property type="entry name" value="HOMEOBOX PROTEIN NKX"/>
    <property type="match status" value="1"/>
</dbReference>
<dbReference type="InterPro" id="IPR001356">
    <property type="entry name" value="HD"/>
</dbReference>
<dbReference type="InterPro" id="IPR050394">
    <property type="entry name" value="Homeobox_NK-like"/>
</dbReference>
<dbReference type="InterPro" id="IPR009057">
    <property type="entry name" value="Homeodomain-like_sf"/>
</dbReference>
<feature type="compositionally biased region" description="Basic and acidic residues" evidence="9">
    <location>
        <begin position="220"/>
        <end position="237"/>
    </location>
</feature>
<feature type="domain" description="Homeobox" evidence="10">
    <location>
        <begin position="279"/>
        <end position="339"/>
    </location>
</feature>
<keyword evidence="4 7" id="KW-0371">Homeobox</keyword>
<dbReference type="CDD" id="cd00086">
    <property type="entry name" value="homeodomain"/>
    <property type="match status" value="1"/>
</dbReference>
<sequence length="410" mass="45034">MIQTLVGEAVPPLADTPSCLDPRTHQGTMDETEVDQMALFISHTPSSQPMGADQGRVHSVSDSEEMKPANPFHSPDIEAEIVRPLSSSSASPNQHQHLQTPNHQHQGRNMGPAPALNRPVKLTAFSVADILNPNKFNGPVPKSPRQCDCGEERTDSSEHCHPRSGSASPAVPTSCPPSAHDYTWSSSWIGGEQLCNGRNNVDSESEQSPGDLMCERETAKDDSYRESMDSEEEHGSLEDDDDMASDDRDKVDSDDSDAKSDGSPGKKRKRSDSDPGKAGKPRRARTAFTYEQLVALENKFKSTRYLSVCERLNLALSLSLTETQVKIWFQNRRTKWKKQNPGMDPNAPTNNPQSPPPHHVGLHTTYNSGLMYGSQLPYLHGAAGAMPYLVSSPAYPTLHAHHFYSHLGHV</sequence>
<evidence type="ECO:0000313" key="11">
    <source>
        <dbReference type="EnsemblMetazoa" id="XP_038070888.1"/>
    </source>
</evidence>
<evidence type="ECO:0000313" key="12">
    <source>
        <dbReference type="Proteomes" id="UP000887568"/>
    </source>
</evidence>
<dbReference type="GO" id="GO:0000981">
    <property type="term" value="F:DNA-binding transcription factor activity, RNA polymerase II-specific"/>
    <property type="evidence" value="ECO:0007669"/>
    <property type="project" value="InterPro"/>
</dbReference>
<feature type="compositionally biased region" description="Polar residues" evidence="9">
    <location>
        <begin position="85"/>
        <end position="104"/>
    </location>
</feature>
<feature type="compositionally biased region" description="Basic and acidic residues" evidence="9">
    <location>
        <begin position="55"/>
        <end position="67"/>
    </location>
</feature>
<evidence type="ECO:0000256" key="6">
    <source>
        <dbReference type="ARBA" id="ARBA00061009"/>
    </source>
</evidence>
<comment type="subcellular location">
    <subcellularLocation>
        <location evidence="1 7 8">Nucleus</location>
    </subcellularLocation>
</comment>
<dbReference type="FunFam" id="1.10.10.60:FF:000315">
    <property type="entry name" value="NK1 homeobox 2"/>
    <property type="match status" value="1"/>
</dbReference>
<feature type="region of interest" description="Disordered" evidence="9">
    <location>
        <begin position="1"/>
        <end position="22"/>
    </location>
</feature>
<keyword evidence="12" id="KW-1185">Reference proteome</keyword>
<feature type="compositionally biased region" description="Basic and acidic residues" evidence="9">
    <location>
        <begin position="148"/>
        <end position="161"/>
    </location>
</feature>
<evidence type="ECO:0000256" key="8">
    <source>
        <dbReference type="RuleBase" id="RU000682"/>
    </source>
</evidence>
<dbReference type="GO" id="GO:0000978">
    <property type="term" value="F:RNA polymerase II cis-regulatory region sequence-specific DNA binding"/>
    <property type="evidence" value="ECO:0007669"/>
    <property type="project" value="TreeGrafter"/>
</dbReference>
<dbReference type="GO" id="GO:0030154">
    <property type="term" value="P:cell differentiation"/>
    <property type="evidence" value="ECO:0007669"/>
    <property type="project" value="TreeGrafter"/>
</dbReference>
<accession>A0A914B4B3</accession>
<dbReference type="PROSITE" id="PS00027">
    <property type="entry name" value="HOMEOBOX_1"/>
    <property type="match status" value="1"/>
</dbReference>
<evidence type="ECO:0000256" key="7">
    <source>
        <dbReference type="PROSITE-ProRule" id="PRU00108"/>
    </source>
</evidence>
<evidence type="ECO:0000256" key="9">
    <source>
        <dbReference type="SAM" id="MobiDB-lite"/>
    </source>
</evidence>
<organism evidence="11 12">
    <name type="scientific">Patiria miniata</name>
    <name type="common">Bat star</name>
    <name type="synonym">Asterina miniata</name>
    <dbReference type="NCBI Taxonomy" id="46514"/>
    <lineage>
        <taxon>Eukaryota</taxon>
        <taxon>Metazoa</taxon>
        <taxon>Echinodermata</taxon>
        <taxon>Eleutherozoa</taxon>
        <taxon>Asterozoa</taxon>
        <taxon>Asteroidea</taxon>
        <taxon>Valvatacea</taxon>
        <taxon>Valvatida</taxon>
        <taxon>Asterinidae</taxon>
        <taxon>Patiria</taxon>
    </lineage>
</organism>
<evidence type="ECO:0000256" key="4">
    <source>
        <dbReference type="ARBA" id="ARBA00023155"/>
    </source>
</evidence>
<keyword evidence="3 7" id="KW-0238">DNA-binding</keyword>
<dbReference type="OMA" id="GLHTTYN"/>